<dbReference type="InterPro" id="IPR036913">
    <property type="entry name" value="YegP-like_sf"/>
</dbReference>
<name>A0A4V3IHJ3_9MICO</name>
<dbReference type="AlphaFoldDB" id="A0A4V3IHJ3"/>
<dbReference type="Gene3D" id="2.30.29.80">
    <property type="match status" value="1"/>
</dbReference>
<dbReference type="PANTHER" id="PTHR40606">
    <property type="match status" value="1"/>
</dbReference>
<comment type="caution">
    <text evidence="2">The sequence shown here is derived from an EMBL/GenBank/DDBJ whole genome shotgun (WGS) entry which is preliminary data.</text>
</comment>
<dbReference type="SUPFAM" id="SSF160113">
    <property type="entry name" value="YegP-like"/>
    <property type="match status" value="1"/>
</dbReference>
<dbReference type="Proteomes" id="UP000298433">
    <property type="component" value="Unassembled WGS sequence"/>
</dbReference>
<keyword evidence="3" id="KW-1185">Reference proteome</keyword>
<dbReference type="Pfam" id="PF07411">
    <property type="entry name" value="DUF1508"/>
    <property type="match status" value="1"/>
</dbReference>
<dbReference type="RefSeq" id="WP_104101102.1">
    <property type="nucleotide sequence ID" value="NZ_SOGN01000063.1"/>
</dbReference>
<organism evidence="2 3">
    <name type="scientific">Cryobacterium cheniae</name>
    <dbReference type="NCBI Taxonomy" id="1259262"/>
    <lineage>
        <taxon>Bacteria</taxon>
        <taxon>Bacillati</taxon>
        <taxon>Actinomycetota</taxon>
        <taxon>Actinomycetes</taxon>
        <taxon>Micrococcales</taxon>
        <taxon>Microbacteriaceae</taxon>
        <taxon>Cryobacterium</taxon>
    </lineage>
</organism>
<dbReference type="PANTHER" id="PTHR40606:SF1">
    <property type="entry name" value="UPF0339 PROTEIN YEGP"/>
    <property type="match status" value="1"/>
</dbReference>
<evidence type="ECO:0000313" key="2">
    <source>
        <dbReference type="EMBL" id="TFC76986.1"/>
    </source>
</evidence>
<dbReference type="InterPro" id="IPR051141">
    <property type="entry name" value="UPF0339_domain"/>
</dbReference>
<gene>
    <name evidence="2" type="ORF">E3T23_14125</name>
</gene>
<proteinExistence type="predicted"/>
<dbReference type="OrthoDB" id="9802792at2"/>
<dbReference type="InterPro" id="IPR010879">
    <property type="entry name" value="DUF1508"/>
</dbReference>
<dbReference type="EMBL" id="SOGN01000063">
    <property type="protein sequence ID" value="TFC76986.1"/>
    <property type="molecule type" value="Genomic_DNA"/>
</dbReference>
<feature type="domain" description="DUF1508" evidence="1">
    <location>
        <begin position="12"/>
        <end position="51"/>
    </location>
</feature>
<evidence type="ECO:0000313" key="3">
    <source>
        <dbReference type="Proteomes" id="UP000298433"/>
    </source>
</evidence>
<evidence type="ECO:0000259" key="1">
    <source>
        <dbReference type="Pfam" id="PF07411"/>
    </source>
</evidence>
<reference evidence="2 3" key="1">
    <citation type="submission" date="2019-03" db="EMBL/GenBank/DDBJ databases">
        <title>Genomics of glacier-inhabiting Cryobacterium strains.</title>
        <authorList>
            <person name="Liu Q."/>
            <person name="Xin Y.-H."/>
        </authorList>
    </citation>
    <scope>NUCLEOTIDE SEQUENCE [LARGE SCALE GENOMIC DNA]</scope>
    <source>
        <strain evidence="2 3">TMT2-48-2</strain>
    </source>
</reference>
<protein>
    <submittedName>
        <fullName evidence="2">DUF1508 domain-containing protein</fullName>
    </submittedName>
</protein>
<accession>A0A4V3IHJ3</accession>
<sequence>MSGKYELYAERSGGYQFRLKANNGEVIATSESYHSKAEALKGIEALKAHVKSHVVDMTEPDA</sequence>